<dbReference type="GO" id="GO:0036430">
    <property type="term" value="F:CMP kinase activity"/>
    <property type="evidence" value="ECO:0007669"/>
    <property type="project" value="RHEA"/>
</dbReference>
<dbReference type="GO" id="GO:0005829">
    <property type="term" value="C:cytosol"/>
    <property type="evidence" value="ECO:0007669"/>
    <property type="project" value="TreeGrafter"/>
</dbReference>
<gene>
    <name evidence="8" type="primary">cmk</name>
    <name evidence="10" type="ORF">JCM16776_0663</name>
</gene>
<evidence type="ECO:0000313" key="11">
    <source>
        <dbReference type="Proteomes" id="UP000322617"/>
    </source>
</evidence>
<keyword evidence="11" id="KW-1185">Reference proteome</keyword>
<dbReference type="PANTHER" id="PTHR21299:SF2">
    <property type="entry name" value="CYTIDYLATE KINASE"/>
    <property type="match status" value="1"/>
</dbReference>
<dbReference type="GO" id="GO:0015949">
    <property type="term" value="P:nucleobase-containing small molecule interconversion"/>
    <property type="evidence" value="ECO:0007669"/>
    <property type="project" value="TreeGrafter"/>
</dbReference>
<keyword evidence="2 8" id="KW-0808">Transferase</keyword>
<dbReference type="RefSeq" id="WP_018450369.1">
    <property type="nucleotide sequence ID" value="NZ_AP019827.1"/>
</dbReference>
<evidence type="ECO:0000256" key="8">
    <source>
        <dbReference type="HAMAP-Rule" id="MF_00238"/>
    </source>
</evidence>
<dbReference type="GO" id="GO:0006220">
    <property type="term" value="P:pyrimidine nucleotide metabolic process"/>
    <property type="evidence" value="ECO:0007669"/>
    <property type="project" value="UniProtKB-UniRule"/>
</dbReference>
<keyword evidence="4 8" id="KW-0418">Kinase</keyword>
<comment type="similarity">
    <text evidence="1 8">Belongs to the cytidylate kinase family. Type 1 subfamily.</text>
</comment>
<dbReference type="SUPFAM" id="SSF52540">
    <property type="entry name" value="P-loop containing nucleoside triphosphate hydrolases"/>
    <property type="match status" value="1"/>
</dbReference>
<evidence type="ECO:0000256" key="4">
    <source>
        <dbReference type="ARBA" id="ARBA00022777"/>
    </source>
</evidence>
<dbReference type="STRING" id="1122172.GCA_000373045_00738"/>
<dbReference type="Pfam" id="PF02224">
    <property type="entry name" value="Cytidylate_kin"/>
    <property type="match status" value="1"/>
</dbReference>
<dbReference type="InterPro" id="IPR003136">
    <property type="entry name" value="Cytidylate_kin"/>
</dbReference>
<organism evidence="10 11">
    <name type="scientific">Leptotrichia shahii</name>
    <dbReference type="NCBI Taxonomy" id="157691"/>
    <lineage>
        <taxon>Bacteria</taxon>
        <taxon>Fusobacteriati</taxon>
        <taxon>Fusobacteriota</taxon>
        <taxon>Fusobacteriia</taxon>
        <taxon>Fusobacteriales</taxon>
        <taxon>Leptotrichiaceae</taxon>
        <taxon>Leptotrichia</taxon>
    </lineage>
</organism>
<keyword evidence="3 8" id="KW-0547">Nucleotide-binding</keyword>
<sequence>MIIAIDGPAGSGKSTIARLIAKDKGLIYLDTGAMYRLVTLKALNKGILGNNDLNYLEEIKKLLDNLNIDIKKNGFYLDNVDVSEEIRKPIVSENVSDVAAIREVREKMVDLQRKFSESKNVILDGRDIGTVVFPNADLKIFLIADAKERAKRRYKELVEKGENVEIEEIYENILKRDKIDSTRKESPLKKAEDAIEVDTTSKNIEEVKNEILRMINENI</sequence>
<name>A0A510JS21_9FUSO</name>
<dbReference type="Proteomes" id="UP000322617">
    <property type="component" value="Chromosome"/>
</dbReference>
<evidence type="ECO:0000313" key="10">
    <source>
        <dbReference type="EMBL" id="BBM40443.1"/>
    </source>
</evidence>
<reference evidence="10 11" key="1">
    <citation type="submission" date="2019-07" db="EMBL/GenBank/DDBJ databases">
        <title>Complete Genome Sequence of Leptotrichia shahii Strain JCM 16776.</title>
        <authorList>
            <person name="Watanabe S."/>
            <person name="Cui L."/>
        </authorList>
    </citation>
    <scope>NUCLEOTIDE SEQUENCE [LARGE SCALE GENOMIC DNA]</scope>
    <source>
        <strain evidence="10 11">JCM16776</strain>
    </source>
</reference>
<dbReference type="NCBIfam" id="TIGR00017">
    <property type="entry name" value="cmk"/>
    <property type="match status" value="1"/>
</dbReference>
<comment type="catalytic activity">
    <reaction evidence="6 8">
        <text>dCMP + ATP = dCDP + ADP</text>
        <dbReference type="Rhea" id="RHEA:25094"/>
        <dbReference type="ChEBI" id="CHEBI:30616"/>
        <dbReference type="ChEBI" id="CHEBI:57566"/>
        <dbReference type="ChEBI" id="CHEBI:58593"/>
        <dbReference type="ChEBI" id="CHEBI:456216"/>
        <dbReference type="EC" id="2.7.4.25"/>
    </reaction>
</comment>
<dbReference type="EMBL" id="AP019827">
    <property type="protein sequence ID" value="BBM40443.1"/>
    <property type="molecule type" value="Genomic_DNA"/>
</dbReference>
<evidence type="ECO:0000256" key="6">
    <source>
        <dbReference type="ARBA" id="ARBA00047615"/>
    </source>
</evidence>
<proteinExistence type="inferred from homology"/>
<evidence type="ECO:0000256" key="7">
    <source>
        <dbReference type="ARBA" id="ARBA00048478"/>
    </source>
</evidence>
<evidence type="ECO:0000256" key="1">
    <source>
        <dbReference type="ARBA" id="ARBA00009427"/>
    </source>
</evidence>
<keyword evidence="5 8" id="KW-0067">ATP-binding</keyword>
<evidence type="ECO:0000256" key="5">
    <source>
        <dbReference type="ARBA" id="ARBA00022840"/>
    </source>
</evidence>
<comment type="catalytic activity">
    <reaction evidence="7 8">
        <text>CMP + ATP = CDP + ADP</text>
        <dbReference type="Rhea" id="RHEA:11600"/>
        <dbReference type="ChEBI" id="CHEBI:30616"/>
        <dbReference type="ChEBI" id="CHEBI:58069"/>
        <dbReference type="ChEBI" id="CHEBI:60377"/>
        <dbReference type="ChEBI" id="CHEBI:456216"/>
        <dbReference type="EC" id="2.7.4.25"/>
    </reaction>
</comment>
<dbReference type="HAMAP" id="MF_00238">
    <property type="entry name" value="Cytidyl_kinase_type1"/>
    <property type="match status" value="1"/>
</dbReference>
<dbReference type="Gene3D" id="3.40.50.300">
    <property type="entry name" value="P-loop containing nucleotide triphosphate hydrolases"/>
    <property type="match status" value="1"/>
</dbReference>
<evidence type="ECO:0000256" key="2">
    <source>
        <dbReference type="ARBA" id="ARBA00022679"/>
    </source>
</evidence>
<dbReference type="PANTHER" id="PTHR21299">
    <property type="entry name" value="CYTIDYLATE KINASE/PANTOATE-BETA-ALANINE LIGASE"/>
    <property type="match status" value="1"/>
</dbReference>
<dbReference type="EC" id="2.7.4.25" evidence="8"/>
<keyword evidence="8" id="KW-0963">Cytoplasm</keyword>
<dbReference type="GO" id="GO:0036431">
    <property type="term" value="F:dCMP kinase activity"/>
    <property type="evidence" value="ECO:0007669"/>
    <property type="project" value="InterPro"/>
</dbReference>
<dbReference type="KEGG" id="lsz:JCM16776_0663"/>
<feature type="binding site" evidence="8">
    <location>
        <begin position="7"/>
        <end position="15"/>
    </location>
    <ligand>
        <name>ATP</name>
        <dbReference type="ChEBI" id="CHEBI:30616"/>
    </ligand>
</feature>
<evidence type="ECO:0000256" key="3">
    <source>
        <dbReference type="ARBA" id="ARBA00022741"/>
    </source>
</evidence>
<dbReference type="CDD" id="cd02020">
    <property type="entry name" value="CMPK"/>
    <property type="match status" value="1"/>
</dbReference>
<dbReference type="OrthoDB" id="9807434at2"/>
<accession>A0A510JS21</accession>
<protein>
    <recommendedName>
        <fullName evidence="8">Cytidylate kinase</fullName>
        <shortName evidence="8">CK</shortName>
        <ecNumber evidence="8">2.7.4.25</ecNumber>
    </recommendedName>
    <alternativeName>
        <fullName evidence="8">Cytidine monophosphate kinase</fullName>
        <shortName evidence="8">CMP kinase</shortName>
    </alternativeName>
</protein>
<dbReference type="InterPro" id="IPR027417">
    <property type="entry name" value="P-loop_NTPase"/>
</dbReference>
<evidence type="ECO:0000259" key="9">
    <source>
        <dbReference type="Pfam" id="PF02224"/>
    </source>
</evidence>
<dbReference type="AlphaFoldDB" id="A0A510JS21"/>
<comment type="subcellular location">
    <subcellularLocation>
        <location evidence="8">Cytoplasm</location>
    </subcellularLocation>
</comment>
<feature type="domain" description="Cytidylate kinase" evidence="9">
    <location>
        <begin position="3"/>
        <end position="216"/>
    </location>
</feature>
<dbReference type="InterPro" id="IPR011994">
    <property type="entry name" value="Cytidylate_kinase_dom"/>
</dbReference>
<dbReference type="GO" id="GO:0005524">
    <property type="term" value="F:ATP binding"/>
    <property type="evidence" value="ECO:0007669"/>
    <property type="project" value="UniProtKB-UniRule"/>
</dbReference>